<organism evidence="2 3">
    <name type="scientific">Desulfovibrio fairfieldensis</name>
    <dbReference type="NCBI Taxonomy" id="44742"/>
    <lineage>
        <taxon>Bacteria</taxon>
        <taxon>Pseudomonadati</taxon>
        <taxon>Thermodesulfobacteriota</taxon>
        <taxon>Desulfovibrionia</taxon>
        <taxon>Desulfovibrionales</taxon>
        <taxon>Desulfovibrionaceae</taxon>
        <taxon>Desulfovibrio</taxon>
    </lineage>
</organism>
<dbReference type="KEGG" id="dfi:AXF13_00995"/>
<name>A0A109W3I5_9BACT</name>
<evidence type="ECO:0000256" key="1">
    <source>
        <dbReference type="ARBA" id="ARBA00006018"/>
    </source>
</evidence>
<accession>A0A109W3I5</accession>
<reference evidence="3" key="1">
    <citation type="submission" date="2016-02" db="EMBL/GenBank/DDBJ databases">
        <authorList>
            <person name="Holder M.E."/>
            <person name="Ajami N.J."/>
            <person name="Petrosino J.F."/>
        </authorList>
    </citation>
    <scope>NUCLEOTIDE SEQUENCE [LARGE SCALE GENOMIC DNA]</scope>
    <source>
        <strain evidence="3">CCUG 45958</strain>
    </source>
</reference>
<dbReference type="Proteomes" id="UP000069241">
    <property type="component" value="Chromosome"/>
</dbReference>
<gene>
    <name evidence="2" type="ORF">AXF13_00995</name>
</gene>
<dbReference type="EMBL" id="CP014229">
    <property type="protein sequence ID" value="AMD88805.1"/>
    <property type="molecule type" value="Genomic_DNA"/>
</dbReference>
<dbReference type="RefSeq" id="WP_008686310.1">
    <property type="nucleotide sequence ID" value="NZ_CP014229.1"/>
</dbReference>
<protein>
    <submittedName>
        <fullName evidence="2">Hydantoin utilization protein B</fullName>
    </submittedName>
</protein>
<dbReference type="STRING" id="44742.AXF13_00995"/>
<dbReference type="NCBIfam" id="TIGR00074">
    <property type="entry name" value="hypC_hupF"/>
    <property type="match status" value="1"/>
</dbReference>
<dbReference type="GO" id="GO:0005506">
    <property type="term" value="F:iron ion binding"/>
    <property type="evidence" value="ECO:0007669"/>
    <property type="project" value="TreeGrafter"/>
</dbReference>
<dbReference type="GO" id="GO:0051604">
    <property type="term" value="P:protein maturation"/>
    <property type="evidence" value="ECO:0007669"/>
    <property type="project" value="TreeGrafter"/>
</dbReference>
<dbReference type="InterPro" id="IPR019812">
    <property type="entry name" value="Hydgase_assmbl_chp_CS"/>
</dbReference>
<comment type="similarity">
    <text evidence="1">Belongs to the HupF/HypC family.</text>
</comment>
<proteinExistence type="inferred from homology"/>
<dbReference type="Gene3D" id="2.30.30.140">
    <property type="match status" value="1"/>
</dbReference>
<dbReference type="Pfam" id="PF01455">
    <property type="entry name" value="HupF_HypC"/>
    <property type="match status" value="1"/>
</dbReference>
<dbReference type="AlphaFoldDB" id="A0A109W3I5"/>
<dbReference type="SUPFAM" id="SSF159127">
    <property type="entry name" value="HupF/HypC-like"/>
    <property type="match status" value="1"/>
</dbReference>
<dbReference type="PANTHER" id="PTHR35177">
    <property type="entry name" value="HYDROGENASE MATURATION FACTOR HYBG"/>
    <property type="match status" value="1"/>
</dbReference>
<sequence>MCLAIPAQIVELQEEGMARVRVGESQTFLTASVMLLPEPPQIGDYVILHAGFALHTMTPQEAQDSLAALRELAEAMEGTPAPF</sequence>
<dbReference type="InterPro" id="IPR001109">
    <property type="entry name" value="Hydrogenase_HupF/HypC"/>
</dbReference>
<keyword evidence="3" id="KW-1185">Reference proteome</keyword>
<dbReference type="GO" id="GO:1902670">
    <property type="term" value="F:carbon dioxide binding"/>
    <property type="evidence" value="ECO:0007669"/>
    <property type="project" value="TreeGrafter"/>
</dbReference>
<evidence type="ECO:0000313" key="2">
    <source>
        <dbReference type="EMBL" id="AMD88805.1"/>
    </source>
</evidence>
<dbReference type="PANTHER" id="PTHR35177:SF2">
    <property type="entry name" value="HYDROGENASE MATURATION FACTOR HYBG"/>
    <property type="match status" value="1"/>
</dbReference>
<evidence type="ECO:0000313" key="3">
    <source>
        <dbReference type="Proteomes" id="UP000069241"/>
    </source>
</evidence>
<dbReference type="PROSITE" id="PS01097">
    <property type="entry name" value="HUPF_HYPC"/>
    <property type="match status" value="1"/>
</dbReference>
<dbReference type="PRINTS" id="PR00445">
    <property type="entry name" value="HUPFHYPC"/>
</dbReference>